<reference evidence="3 4" key="1">
    <citation type="submission" date="2023-02" db="EMBL/GenBank/DDBJ databases">
        <title>Vibrio intestini sp. nov., a close relative of Vibrio cholerae isolated from the intestine of Healthy Culter dabryi.</title>
        <authorList>
            <person name="Wu N."/>
        </authorList>
    </citation>
    <scope>NUCLEOTIDE SEQUENCE [LARGE SCALE GENOMIC DNA]</scope>
    <source>
        <strain evidence="3 4">DSL-7</strain>
    </source>
</reference>
<evidence type="ECO:0000256" key="1">
    <source>
        <dbReference type="SAM" id="Coils"/>
    </source>
</evidence>
<dbReference type="NCBIfam" id="TIGR03505">
    <property type="entry name" value="FimV_core"/>
    <property type="match status" value="1"/>
</dbReference>
<dbReference type="InterPro" id="IPR038440">
    <property type="entry name" value="FimV_C_sf"/>
</dbReference>
<dbReference type="Gene3D" id="1.20.58.2200">
    <property type="match status" value="1"/>
</dbReference>
<organism evidence="3 4">
    <name type="scientific">Vibrio chanodichtyis</name>
    <dbReference type="NCBI Taxonomy" id="3027932"/>
    <lineage>
        <taxon>Bacteria</taxon>
        <taxon>Pseudomonadati</taxon>
        <taxon>Pseudomonadota</taxon>
        <taxon>Gammaproteobacteria</taxon>
        <taxon>Vibrionales</taxon>
        <taxon>Vibrionaceae</taxon>
        <taxon>Vibrio</taxon>
    </lineage>
</organism>
<evidence type="ECO:0000313" key="3">
    <source>
        <dbReference type="EMBL" id="MDE1513459.1"/>
    </source>
</evidence>
<keyword evidence="2" id="KW-0812">Transmembrane</keyword>
<proteinExistence type="predicted"/>
<keyword evidence="2" id="KW-0472">Membrane</keyword>
<keyword evidence="1" id="KW-0175">Coiled coil</keyword>
<sequence>MRRFFQRLLLSITTVVVTQISFVSAESIRLVGPNGQVQSAPQYSDNTVRPSVVNTEPARFFGPTSADQTLWSIASQFRPSASVSVQQTLLAIYQLNPQAFEGQNIHTLIPGSTLRIPSLAQISANTNQQAVDIMAAHQAKLTASPVTPPRVRPAPVRSAPVPVASPKTEVVAQVQAETINANVANNAQLEANRAADINRAAEAEVMALEEKNHSLRVMLSQVQLEMSTLKQELGDENRIRSEVEKLLEEERIKAQEAQRLAPSALDNLLANGWLVAALALIPGLLLAIVILLLINRRSTDQQQMAKPSSSIAGDLAMAAPMGLAADQIEDIGDDLLLDDDLFSSSDEKPLDDVEQAFADDDVFADLDEADLDFNLNRPDSEELFVGIDDDGDLDTEFDILGTSANGISVNEEDKALGLDEMVRALDEASQADAPMMAADSFDLADQNHLSDDDIESLLAGDENDLLLEGKVEQSLLDELLASELDALDPEPALQDSATLQGLLNQELDSLSTDDDFELSDATIADTELDPKPEFATLQPQADFEPVELADQTALLDEILAAQDTPIAQDSTELLEELLAEFDAPETDELGLRSSNLDQLEPELVELDQNSTQLLDEVLGESAVSDELAQFDIDANSTELLDELLADFDLADDATEPATLSVEDGTELFDELLDIEQQAQPSQPVISDEFNRDTFIDDLLTSAPAQDPLLEPQEQHQSVGLADEPVIQPEIEVSAAPMPVSNPLPANEFGIPQDDDWLEQAGAGSEPPLDMTPSASQASTLTAMTDAELPEYTEAEALADALQSAPEPALAAEPQNIEQLSTVAEFDEWELPEYTEAEALADALQSAPESALAAEPQNIEQLSTVAEFDEWELPEYTEAEALADALQSAPDPVLAAEPENIEQPGTVAEFDEWELPEYTEAEALADALQSEPDRALNVQPESDPQHTVLDVPNSTLPEVSTEEDVLADFAEIDQEENDFLNFAELALPTVSEPEPVADAIVQTSAPAPAIADPAFDEQALHDLLSEPNPVDQPLRFEQPLDAQTIDSAGMDIDAMLQMGGEDWNGFHLTPDQQAQLPDEVPAEEQDIWAANTPEPQVKSEDWGVQEEQLDFDPRRDGYMTIDQLMAQVESQEQELDPDQQELKLNVGLDEFPDVIGDVHAIDVDSGAEAAGKLDLAKIYIEMNDEKGAVKLLEEAIVDGDDEIRQQAKRLIDRINGRV</sequence>
<dbReference type="NCBIfam" id="TIGR03504">
    <property type="entry name" value="FimV_Cterm"/>
    <property type="match status" value="1"/>
</dbReference>
<dbReference type="EMBL" id="JARBFT010000001">
    <property type="protein sequence ID" value="MDE1513459.1"/>
    <property type="molecule type" value="Genomic_DNA"/>
</dbReference>
<dbReference type="CDD" id="cd00118">
    <property type="entry name" value="LysM"/>
    <property type="match status" value="1"/>
</dbReference>
<dbReference type="InterPro" id="IPR020012">
    <property type="entry name" value="LysM_FimV"/>
</dbReference>
<gene>
    <name evidence="3" type="ORF">PUN32_00340</name>
</gene>
<accession>A0ABT5UVL7</accession>
<dbReference type="InterPro" id="IPR020011">
    <property type="entry name" value="FimV_C"/>
</dbReference>
<keyword evidence="4" id="KW-1185">Reference proteome</keyword>
<feature type="coiled-coil region" evidence="1">
    <location>
        <begin position="184"/>
        <end position="260"/>
    </location>
</feature>
<dbReference type="RefSeq" id="WP_274721237.1">
    <property type="nucleotide sequence ID" value="NZ_JARBFT010000001.1"/>
</dbReference>
<evidence type="ECO:0000313" key="4">
    <source>
        <dbReference type="Proteomes" id="UP001216189"/>
    </source>
</evidence>
<protein>
    <submittedName>
        <fullName evidence="3">LysM peptidoglycan-binding domain-containing protein</fullName>
    </submittedName>
</protein>
<keyword evidence="2" id="KW-1133">Transmembrane helix</keyword>
<evidence type="ECO:0000256" key="2">
    <source>
        <dbReference type="SAM" id="Phobius"/>
    </source>
</evidence>
<dbReference type="InterPro" id="IPR018392">
    <property type="entry name" value="LysM"/>
</dbReference>
<feature type="transmembrane region" description="Helical" evidence="2">
    <location>
        <begin position="273"/>
        <end position="294"/>
    </location>
</feature>
<comment type="caution">
    <text evidence="3">The sequence shown here is derived from an EMBL/GenBank/DDBJ whole genome shotgun (WGS) entry which is preliminary data.</text>
</comment>
<dbReference type="Proteomes" id="UP001216189">
    <property type="component" value="Unassembled WGS sequence"/>
</dbReference>
<name>A0ABT5UVL7_9VIBR</name>